<evidence type="ECO:0000313" key="1">
    <source>
        <dbReference type="EMBL" id="REG00558.1"/>
    </source>
</evidence>
<keyword evidence="2" id="KW-1185">Reference proteome</keyword>
<accession>A0A3D9ZTS1</accession>
<dbReference type="EMBL" id="QUMQ01000001">
    <property type="protein sequence ID" value="REG00558.1"/>
    <property type="molecule type" value="Genomic_DNA"/>
</dbReference>
<dbReference type="InterPro" id="IPR021412">
    <property type="entry name" value="DUF3052"/>
</dbReference>
<proteinExistence type="predicted"/>
<reference evidence="1 2" key="1">
    <citation type="submission" date="2018-08" db="EMBL/GenBank/DDBJ databases">
        <title>Sequencing the genomes of 1000 actinobacteria strains.</title>
        <authorList>
            <person name="Klenk H.-P."/>
        </authorList>
    </citation>
    <scope>NUCLEOTIDE SEQUENCE [LARGE SCALE GENOMIC DNA]</scope>
    <source>
        <strain evidence="1 2">DSM 44099</strain>
    </source>
</reference>
<dbReference type="AlphaFoldDB" id="A0A3D9ZTS1"/>
<dbReference type="RefSeq" id="WP_116072178.1">
    <property type="nucleotide sequence ID" value="NZ_BONB01000011.1"/>
</dbReference>
<sequence length="130" mass="14050">MTGYAGTRQLAKLGIRPGATWDVVGADDGWAFEEEPHDADRSAAAADVIVAFARDLPAVDAVIAGNERRIFPAGALWVAWPRKAAGHVSEVTENAIRDAALPRGLVDVKVAALDHDWSALKLVWRKERRA</sequence>
<dbReference type="Proteomes" id="UP000256913">
    <property type="component" value="Unassembled WGS sequence"/>
</dbReference>
<organism evidence="1 2">
    <name type="scientific">Asanoa ferruginea</name>
    <dbReference type="NCBI Taxonomy" id="53367"/>
    <lineage>
        <taxon>Bacteria</taxon>
        <taxon>Bacillati</taxon>
        <taxon>Actinomycetota</taxon>
        <taxon>Actinomycetes</taxon>
        <taxon>Micromonosporales</taxon>
        <taxon>Micromonosporaceae</taxon>
        <taxon>Asanoa</taxon>
    </lineage>
</organism>
<comment type="caution">
    <text evidence="1">The sequence shown here is derived from an EMBL/GenBank/DDBJ whole genome shotgun (WGS) entry which is preliminary data.</text>
</comment>
<dbReference type="Pfam" id="PF11253">
    <property type="entry name" value="DUF3052"/>
    <property type="match status" value="1"/>
</dbReference>
<protein>
    <submittedName>
        <fullName evidence="1">DUF3052 family protein</fullName>
    </submittedName>
</protein>
<evidence type="ECO:0000313" key="2">
    <source>
        <dbReference type="Proteomes" id="UP000256913"/>
    </source>
</evidence>
<name>A0A3D9ZTS1_9ACTN</name>
<gene>
    <name evidence="1" type="ORF">DFJ67_6612</name>
</gene>
<dbReference type="OrthoDB" id="9800461at2"/>